<feature type="chain" id="PRO_5040503746" evidence="2">
    <location>
        <begin position="27"/>
        <end position="258"/>
    </location>
</feature>
<sequence length="258" mass="29126">MWNTGTCVQSLAFLFLLALICSVCHGGHSQQQHGAGDCITISREILLSLRTSAEGEVPTNIPAELFVLHHMDKAPKRRPSQRKRGRRGGIRRKMKTLGLDNRRQLPPLPSIFLSNVQSLKRKVDEMEIWAKFKQEIKEACLLAITEMWLNENDLDSDLALTGFGCPIRLDHSSEDRNSLNSIVKVCSKIIGVQQSDLNALWEKRVVQKAKGLIDQHDHVLSSEFTLLLSGRRYQAPPRKTNHYAKSFIPSAIRLLNAQ</sequence>
<evidence type="ECO:0000313" key="4">
    <source>
        <dbReference type="Proteomes" id="UP001152622"/>
    </source>
</evidence>
<name>A0A9Q1E7N6_SYNKA</name>
<feature type="region of interest" description="Disordered" evidence="1">
    <location>
        <begin position="73"/>
        <end position="93"/>
    </location>
</feature>
<dbReference type="Proteomes" id="UP001152622">
    <property type="component" value="Chromosome 22"/>
</dbReference>
<dbReference type="EMBL" id="JAINUF010000022">
    <property type="protein sequence ID" value="KAJ8333740.1"/>
    <property type="molecule type" value="Genomic_DNA"/>
</dbReference>
<evidence type="ECO:0000313" key="3">
    <source>
        <dbReference type="EMBL" id="KAJ8333740.1"/>
    </source>
</evidence>
<comment type="caution">
    <text evidence="3">The sequence shown here is derived from an EMBL/GenBank/DDBJ whole genome shotgun (WGS) entry which is preliminary data.</text>
</comment>
<evidence type="ECO:0000256" key="2">
    <source>
        <dbReference type="SAM" id="SignalP"/>
    </source>
</evidence>
<dbReference type="OrthoDB" id="5989553at2759"/>
<feature type="compositionally biased region" description="Basic residues" evidence="1">
    <location>
        <begin position="75"/>
        <end position="93"/>
    </location>
</feature>
<accession>A0A9Q1E7N6</accession>
<keyword evidence="4" id="KW-1185">Reference proteome</keyword>
<proteinExistence type="predicted"/>
<protein>
    <submittedName>
        <fullName evidence="3">Uncharacterized protein</fullName>
    </submittedName>
</protein>
<reference evidence="3" key="1">
    <citation type="journal article" date="2023" name="Science">
        <title>Genome structures resolve the early diversification of teleost fishes.</title>
        <authorList>
            <person name="Parey E."/>
            <person name="Louis A."/>
            <person name="Montfort J."/>
            <person name="Bouchez O."/>
            <person name="Roques C."/>
            <person name="Iampietro C."/>
            <person name="Lluch J."/>
            <person name="Castinel A."/>
            <person name="Donnadieu C."/>
            <person name="Desvignes T."/>
            <person name="Floi Bucao C."/>
            <person name="Jouanno E."/>
            <person name="Wen M."/>
            <person name="Mejri S."/>
            <person name="Dirks R."/>
            <person name="Jansen H."/>
            <person name="Henkel C."/>
            <person name="Chen W.J."/>
            <person name="Zahm M."/>
            <person name="Cabau C."/>
            <person name="Klopp C."/>
            <person name="Thompson A.W."/>
            <person name="Robinson-Rechavi M."/>
            <person name="Braasch I."/>
            <person name="Lecointre G."/>
            <person name="Bobe J."/>
            <person name="Postlethwait J.H."/>
            <person name="Berthelot C."/>
            <person name="Roest Crollius H."/>
            <person name="Guiguen Y."/>
        </authorList>
    </citation>
    <scope>NUCLEOTIDE SEQUENCE</scope>
    <source>
        <strain evidence="3">WJC10195</strain>
    </source>
</reference>
<organism evidence="3 4">
    <name type="scientific">Synaphobranchus kaupii</name>
    <name type="common">Kaup's arrowtooth eel</name>
    <dbReference type="NCBI Taxonomy" id="118154"/>
    <lineage>
        <taxon>Eukaryota</taxon>
        <taxon>Metazoa</taxon>
        <taxon>Chordata</taxon>
        <taxon>Craniata</taxon>
        <taxon>Vertebrata</taxon>
        <taxon>Euteleostomi</taxon>
        <taxon>Actinopterygii</taxon>
        <taxon>Neopterygii</taxon>
        <taxon>Teleostei</taxon>
        <taxon>Anguilliformes</taxon>
        <taxon>Synaphobranchidae</taxon>
        <taxon>Synaphobranchus</taxon>
    </lineage>
</organism>
<feature type="signal peptide" evidence="2">
    <location>
        <begin position="1"/>
        <end position="26"/>
    </location>
</feature>
<keyword evidence="2" id="KW-0732">Signal</keyword>
<evidence type="ECO:0000256" key="1">
    <source>
        <dbReference type="SAM" id="MobiDB-lite"/>
    </source>
</evidence>
<gene>
    <name evidence="3" type="ORF">SKAU_G00410590</name>
</gene>
<dbReference type="AlphaFoldDB" id="A0A9Q1E7N6"/>